<comment type="caution">
    <text evidence="8">The sequence shown here is derived from an EMBL/GenBank/DDBJ whole genome shotgun (WGS) entry which is preliminary data.</text>
</comment>
<dbReference type="EMBL" id="JAPMSZ010000004">
    <property type="protein sequence ID" value="KAJ5104642.1"/>
    <property type="molecule type" value="Genomic_DNA"/>
</dbReference>
<dbReference type="GeneID" id="81391739"/>
<gene>
    <name evidence="8" type="ORF">NUU61_001989</name>
</gene>
<name>A0A9W9KGW0_9EURO</name>
<feature type="compositionally biased region" description="Basic and acidic residues" evidence="6">
    <location>
        <begin position="461"/>
        <end position="470"/>
    </location>
</feature>
<evidence type="ECO:0000259" key="7">
    <source>
        <dbReference type="Pfam" id="PF01702"/>
    </source>
</evidence>
<keyword evidence="2 5" id="KW-0819">tRNA processing</keyword>
<dbReference type="InterPro" id="IPR028592">
    <property type="entry name" value="QTRTD1"/>
</dbReference>
<dbReference type="PANTHER" id="PTHR46064:SF1">
    <property type="entry name" value="QUEUINE TRNA-RIBOSYLTRANSFERASE ACCESSORY SUBUNIT 2"/>
    <property type="match status" value="1"/>
</dbReference>
<organism evidence="8 9">
    <name type="scientific">Penicillium alfredii</name>
    <dbReference type="NCBI Taxonomy" id="1506179"/>
    <lineage>
        <taxon>Eukaryota</taxon>
        <taxon>Fungi</taxon>
        <taxon>Dikarya</taxon>
        <taxon>Ascomycota</taxon>
        <taxon>Pezizomycotina</taxon>
        <taxon>Eurotiomycetes</taxon>
        <taxon>Eurotiomycetidae</taxon>
        <taxon>Eurotiales</taxon>
        <taxon>Aspergillaceae</taxon>
        <taxon>Penicillium</taxon>
    </lineage>
</organism>
<dbReference type="NCBIfam" id="TIGR00449">
    <property type="entry name" value="tgt_general"/>
    <property type="match status" value="1"/>
</dbReference>
<dbReference type="GO" id="GO:0005737">
    <property type="term" value="C:cytoplasm"/>
    <property type="evidence" value="ECO:0007669"/>
    <property type="project" value="UniProtKB-SubCell"/>
</dbReference>
<feature type="binding site" evidence="5">
    <location>
        <position position="342"/>
    </location>
    <ligand>
        <name>Zn(2+)</name>
        <dbReference type="ChEBI" id="CHEBI:29105"/>
    </ligand>
</feature>
<keyword evidence="9" id="KW-1185">Reference proteome</keyword>
<dbReference type="RefSeq" id="XP_056513638.1">
    <property type="nucleotide sequence ID" value="XM_056652571.1"/>
</dbReference>
<feature type="region of interest" description="Disordered" evidence="6">
    <location>
        <begin position="446"/>
        <end position="470"/>
    </location>
</feature>
<dbReference type="GO" id="GO:0006400">
    <property type="term" value="P:tRNA modification"/>
    <property type="evidence" value="ECO:0007669"/>
    <property type="project" value="InterPro"/>
</dbReference>
<evidence type="ECO:0000256" key="5">
    <source>
        <dbReference type="HAMAP-Rule" id="MF_03043"/>
    </source>
</evidence>
<sequence>MTTAAMDDSSHMSFHVLDTVAPVLAPRVGKLAIAGRRTLSTPHYISLTSRGTVPHITHDVMRDHTGINGLYAGLEDFIEKKPPAPLYKTPVTEQESPLKKFICVPENMPLILGPRRFPAIPCPPTNTETSIAVLTSVGFHQLSAHHYVEAVQKLRPDIAIGLADIVLGKPPGVKRREKMVDRTHAFTRDALDRLYEDPEEGQPKSKAAYFAPVLPLDNTQQSLYLDDLESEFRHNLSGLALYESASLTFIPESLGSLPRLLLSNPSSPHEILREISLGADLLTVPLLGASSDAGVALDFDFPVPPALQTARSEPKPLGFDLWSSDNVTDTSPLREGCECHACQQHHRAYLHHLLSAKEMTAWALIQIHNHHIMELFFAGIGESIQRGSFDEDVQVFNRVYAASLPEQTGQGPRLRGHHLPAAGPGQPRRMPRIYGRLDEAIQKFAESQSSVATPDTGAEGLEEHGFAEKA</sequence>
<evidence type="ECO:0000313" key="8">
    <source>
        <dbReference type="EMBL" id="KAJ5104642.1"/>
    </source>
</evidence>
<comment type="subunit">
    <text evidence="5">Heterodimer of a catalytic subunit and an accessory subunit.</text>
</comment>
<dbReference type="Gene3D" id="3.20.20.105">
    <property type="entry name" value="Queuine tRNA-ribosyltransferase-like"/>
    <property type="match status" value="1"/>
</dbReference>
<comment type="subcellular location">
    <subcellularLocation>
        <location evidence="5">Cytoplasm</location>
    </subcellularLocation>
</comment>
<evidence type="ECO:0000256" key="2">
    <source>
        <dbReference type="ARBA" id="ARBA00022694"/>
    </source>
</evidence>
<protein>
    <recommendedName>
        <fullName evidence="5">Queuine tRNA-ribosyltransferase accessory subunit 2</fullName>
    </recommendedName>
    <alternativeName>
        <fullName evidence="5">Queuine tRNA-ribosyltransferase domain-containing protein 1</fullName>
    </alternativeName>
</protein>
<keyword evidence="3 5" id="KW-0479">Metal-binding</keyword>
<dbReference type="FunFam" id="3.20.20.105:FF:000007">
    <property type="entry name" value="Queuine tRNA-ribosyltransferase accessory subunit 2"/>
    <property type="match status" value="1"/>
</dbReference>
<comment type="cofactor">
    <cofactor evidence="5">
        <name>Zn(2+)</name>
        <dbReference type="ChEBI" id="CHEBI:29105"/>
    </cofactor>
    <text evidence="5">Binds 1 zinc ion per subunit.</text>
</comment>
<reference evidence="8" key="2">
    <citation type="journal article" date="2023" name="IMA Fungus">
        <title>Comparative genomic study of the Penicillium genus elucidates a diverse pangenome and 15 lateral gene transfer events.</title>
        <authorList>
            <person name="Petersen C."/>
            <person name="Sorensen T."/>
            <person name="Nielsen M.R."/>
            <person name="Sondergaard T.E."/>
            <person name="Sorensen J.L."/>
            <person name="Fitzpatrick D.A."/>
            <person name="Frisvad J.C."/>
            <person name="Nielsen K.L."/>
        </authorList>
    </citation>
    <scope>NUCLEOTIDE SEQUENCE</scope>
    <source>
        <strain evidence="8">IBT 34128</strain>
    </source>
</reference>
<evidence type="ECO:0000256" key="6">
    <source>
        <dbReference type="SAM" id="MobiDB-lite"/>
    </source>
</evidence>
<dbReference type="InterPro" id="IPR002616">
    <property type="entry name" value="tRNA_ribo_trans-like"/>
</dbReference>
<dbReference type="PANTHER" id="PTHR46064">
    <property type="entry name" value="QUEUINE TRNA-RIBOSYLTRANSFERASE ACCESSORY SUBUNIT 2"/>
    <property type="match status" value="1"/>
</dbReference>
<dbReference type="GO" id="GO:0046872">
    <property type="term" value="F:metal ion binding"/>
    <property type="evidence" value="ECO:0007669"/>
    <property type="project" value="UniProtKB-KW"/>
</dbReference>
<dbReference type="Proteomes" id="UP001141434">
    <property type="component" value="Unassembled WGS sequence"/>
</dbReference>
<dbReference type="GO" id="GO:0008479">
    <property type="term" value="F:tRNA-guanosine(34) queuine transglycosylase activity"/>
    <property type="evidence" value="ECO:0007669"/>
    <property type="project" value="UniProtKB-UniRule"/>
</dbReference>
<feature type="domain" description="tRNA-guanine(15) transglycosylase-like" evidence="7">
    <location>
        <begin position="26"/>
        <end position="400"/>
    </location>
</feature>
<dbReference type="Pfam" id="PF01702">
    <property type="entry name" value="TGT"/>
    <property type="match status" value="1"/>
</dbReference>
<dbReference type="OrthoDB" id="27601at2759"/>
<feature type="binding site" evidence="5">
    <location>
        <position position="368"/>
    </location>
    <ligand>
        <name>Zn(2+)</name>
        <dbReference type="ChEBI" id="CHEBI:29105"/>
    </ligand>
</feature>
<keyword evidence="4 5" id="KW-0862">Zinc</keyword>
<feature type="binding site" evidence="5">
    <location>
        <position position="339"/>
    </location>
    <ligand>
        <name>Zn(2+)</name>
        <dbReference type="ChEBI" id="CHEBI:29105"/>
    </ligand>
</feature>
<evidence type="ECO:0000256" key="4">
    <source>
        <dbReference type="ARBA" id="ARBA00022833"/>
    </source>
</evidence>
<feature type="binding site" evidence="5">
    <location>
        <position position="337"/>
    </location>
    <ligand>
        <name>Zn(2+)</name>
        <dbReference type="ChEBI" id="CHEBI:29105"/>
    </ligand>
</feature>
<reference evidence="8" key="1">
    <citation type="submission" date="2022-11" db="EMBL/GenBank/DDBJ databases">
        <authorList>
            <person name="Petersen C."/>
        </authorList>
    </citation>
    <scope>NUCLEOTIDE SEQUENCE</scope>
    <source>
        <strain evidence="8">IBT 34128</strain>
    </source>
</reference>
<feature type="region of interest" description="Disordered" evidence="6">
    <location>
        <begin position="407"/>
        <end position="429"/>
    </location>
</feature>
<evidence type="ECO:0000256" key="3">
    <source>
        <dbReference type="ARBA" id="ARBA00022723"/>
    </source>
</evidence>
<keyword evidence="1 5" id="KW-0963">Cytoplasm</keyword>
<dbReference type="InterPro" id="IPR036511">
    <property type="entry name" value="TGT-like_sf"/>
</dbReference>
<comment type="similarity">
    <text evidence="5">Belongs to the queuine tRNA-ribosyltransferase family. QTRT2 subfamily.</text>
</comment>
<proteinExistence type="inferred from homology"/>
<accession>A0A9W9KGW0</accession>
<evidence type="ECO:0000256" key="1">
    <source>
        <dbReference type="ARBA" id="ARBA00022490"/>
    </source>
</evidence>
<comment type="function">
    <text evidence="5">Non-catalytic subunit of the queuine tRNA-ribosyltransferase (TGT) that catalyzes the base-exchange of a guanine (G) residue with queuine (Q) at position 34 (anticodon wobble position) in tRNAs with GU(N) anticodons (tRNA-Asp, -Asn, -His and -Tyr), resulting in the hypermodified nucleoside queuosine (7-(((4,5-cis-dihydroxy-2-cyclopenten-1-yl)amino)methyl)-7-deazaguanosine).</text>
</comment>
<evidence type="ECO:0000313" key="9">
    <source>
        <dbReference type="Proteomes" id="UP001141434"/>
    </source>
</evidence>
<dbReference type="SUPFAM" id="SSF51713">
    <property type="entry name" value="tRNA-guanine transglycosylase"/>
    <property type="match status" value="1"/>
</dbReference>
<dbReference type="InterPro" id="IPR050852">
    <property type="entry name" value="Queuine_tRNA-ribosyltrfase"/>
</dbReference>
<dbReference type="HAMAP" id="MF_03043">
    <property type="entry name" value="QTRT2"/>
    <property type="match status" value="1"/>
</dbReference>
<dbReference type="AlphaFoldDB" id="A0A9W9KGW0"/>